<organism evidence="2 3">
    <name type="scientific">Streptomyces alanosinicus</name>
    <dbReference type="NCBI Taxonomy" id="68171"/>
    <lineage>
        <taxon>Bacteria</taxon>
        <taxon>Bacillati</taxon>
        <taxon>Actinomycetota</taxon>
        <taxon>Actinomycetes</taxon>
        <taxon>Kitasatosporales</taxon>
        <taxon>Streptomycetaceae</taxon>
        <taxon>Streptomyces</taxon>
    </lineage>
</organism>
<reference evidence="2" key="2">
    <citation type="submission" date="2020-09" db="EMBL/GenBank/DDBJ databases">
        <authorList>
            <person name="Sun Q."/>
            <person name="Ohkuma M."/>
        </authorList>
    </citation>
    <scope>NUCLEOTIDE SEQUENCE</scope>
    <source>
        <strain evidence="2">JCM 4714</strain>
    </source>
</reference>
<proteinExistence type="predicted"/>
<dbReference type="EMBL" id="BMVG01000028">
    <property type="protein sequence ID" value="GHE11388.1"/>
    <property type="molecule type" value="Genomic_DNA"/>
</dbReference>
<keyword evidence="3" id="KW-1185">Reference proteome</keyword>
<accession>A0A918YQ41</accession>
<sequence length="68" mass="7181">MSASGPAGGILAATVHILDPVERVPLVLQAGTKVTDPVIAEQINNPRCWQPDAPDVRRTSARKPKAAQ</sequence>
<evidence type="ECO:0000313" key="2">
    <source>
        <dbReference type="EMBL" id="GHE11388.1"/>
    </source>
</evidence>
<feature type="compositionally biased region" description="Basic residues" evidence="1">
    <location>
        <begin position="59"/>
        <end position="68"/>
    </location>
</feature>
<comment type="caution">
    <text evidence="2">The sequence shown here is derived from an EMBL/GenBank/DDBJ whole genome shotgun (WGS) entry which is preliminary data.</text>
</comment>
<evidence type="ECO:0000313" key="3">
    <source>
        <dbReference type="Proteomes" id="UP000655443"/>
    </source>
</evidence>
<reference evidence="2" key="1">
    <citation type="journal article" date="2014" name="Int. J. Syst. Evol. Microbiol.">
        <title>Complete genome sequence of Corynebacterium casei LMG S-19264T (=DSM 44701T), isolated from a smear-ripened cheese.</title>
        <authorList>
            <consortium name="US DOE Joint Genome Institute (JGI-PGF)"/>
            <person name="Walter F."/>
            <person name="Albersmeier A."/>
            <person name="Kalinowski J."/>
            <person name="Ruckert C."/>
        </authorList>
    </citation>
    <scope>NUCLEOTIDE SEQUENCE</scope>
    <source>
        <strain evidence="2">JCM 4714</strain>
    </source>
</reference>
<dbReference type="AlphaFoldDB" id="A0A918YQ41"/>
<name>A0A918YQ41_9ACTN</name>
<feature type="region of interest" description="Disordered" evidence="1">
    <location>
        <begin position="46"/>
        <end position="68"/>
    </location>
</feature>
<evidence type="ECO:0000256" key="1">
    <source>
        <dbReference type="SAM" id="MobiDB-lite"/>
    </source>
</evidence>
<gene>
    <name evidence="2" type="ORF">GCM10010339_70990</name>
</gene>
<protein>
    <submittedName>
        <fullName evidence="2">Uncharacterized protein</fullName>
    </submittedName>
</protein>
<dbReference type="Proteomes" id="UP000655443">
    <property type="component" value="Unassembled WGS sequence"/>
</dbReference>